<name>A0A495J1M8_9SPHI</name>
<comment type="caution">
    <text evidence="1">The sequence shown here is derived from an EMBL/GenBank/DDBJ whole genome shotgun (WGS) entry which is preliminary data.</text>
</comment>
<dbReference type="InterPro" id="IPR011050">
    <property type="entry name" value="Pectin_lyase_fold/virulence"/>
</dbReference>
<protein>
    <recommendedName>
        <fullName evidence="3">Pectate lyase-like protein</fullName>
    </recommendedName>
</protein>
<sequence length="885" mass="96853">MKIKKNLSLILLVIFVPLIVRANFNKLERNNNKLPIDTIKTGLENIPFLTSSNQALFITKKSFIWDGSIWELFKGTLKQTDLGYQAIYLPGPSGYYYKRNFTGEVNAKWFGAVGDGKADETESLQAFINYVVSFGANGYIAKGYYKITKTLDVGYSTKQSGKNSSFKIRGDAPGAGVGVGTNGTKIVLEGQAKAILRIKQSAWYFGSYEDFSLDCQNVDGAEYGFLFETIGFSQHMLKGIRCENTKCGYGIISGDLANGEFVTFEKCTAVNVDRFFFMDEKSGQSYNHVFLHCGALIRNNGACFEIGGGNLGYGIHVIDFEASGLTTKTGYTYLINNGVSGEAIFDGGRIETCNTVVSHQCTGSYDQNTPISFNNVQFSGMRSSKLNPFLSSTGGGGAYQYIFTACSFILVNVENNFFETNLSKNSGTTFRFKYCTLSGPNMFSNLPANPSGGMEFSDCNFLKINPGAKTITGAPIKLNKSSILPSIGSLGKRETIGASVWESPGIPSNLLIYPDFGTKFGTNIVAPAPWIHTGQVLNFPLLQGYGGPGAADISSSPNSRVICIAPLSGIYQDIPAINFNTTTPSVYQAVLTATGNASFKISLENSSSGVVYDQFEMAVKSSTSSQPICVSLFASDIKVEGNLRIRIQNITTNENITLQFFSQLISQKPMAAYVNPPAGQTKEFKNYWSANEDMVRIYGRLSIPHKTDITGSAATALPDVESDIYLSENTERIKYYAKGKWWEIPRTSYQQDVPKSLNWDIGDIVYNNDPMANSSIGWICTEAGTPGKWQAIYKFINHAILDAAENSTITLLNNEYNIIAPKNYVSTINLKLPDRPKNNDEITIKFTKPVKNVKIINGNIGYSPDAVSAGAMIKLVFDAATSTWY</sequence>
<keyword evidence="2" id="KW-1185">Reference proteome</keyword>
<evidence type="ECO:0000313" key="2">
    <source>
        <dbReference type="Proteomes" id="UP000268007"/>
    </source>
</evidence>
<reference evidence="1 2" key="1">
    <citation type="submission" date="2018-10" db="EMBL/GenBank/DDBJ databases">
        <title>Genomic Encyclopedia of Archaeal and Bacterial Type Strains, Phase II (KMG-II): from individual species to whole genera.</title>
        <authorList>
            <person name="Goeker M."/>
        </authorList>
    </citation>
    <scope>NUCLEOTIDE SEQUENCE [LARGE SCALE GENOMIC DNA]</scope>
    <source>
        <strain evidence="1 2">DSM 18602</strain>
    </source>
</reference>
<dbReference type="SUPFAM" id="SSF51126">
    <property type="entry name" value="Pectin lyase-like"/>
    <property type="match status" value="1"/>
</dbReference>
<evidence type="ECO:0008006" key="3">
    <source>
        <dbReference type="Google" id="ProtNLM"/>
    </source>
</evidence>
<dbReference type="AlphaFoldDB" id="A0A495J1M8"/>
<organism evidence="1 2">
    <name type="scientific">Mucilaginibacter gracilis</name>
    <dbReference type="NCBI Taxonomy" id="423350"/>
    <lineage>
        <taxon>Bacteria</taxon>
        <taxon>Pseudomonadati</taxon>
        <taxon>Bacteroidota</taxon>
        <taxon>Sphingobacteriia</taxon>
        <taxon>Sphingobacteriales</taxon>
        <taxon>Sphingobacteriaceae</taxon>
        <taxon>Mucilaginibacter</taxon>
    </lineage>
</organism>
<dbReference type="Proteomes" id="UP000268007">
    <property type="component" value="Unassembled WGS sequence"/>
</dbReference>
<evidence type="ECO:0000313" key="1">
    <source>
        <dbReference type="EMBL" id="RKR82238.1"/>
    </source>
</evidence>
<dbReference type="Gene3D" id="2.160.20.10">
    <property type="entry name" value="Single-stranded right-handed beta-helix, Pectin lyase-like"/>
    <property type="match status" value="1"/>
</dbReference>
<dbReference type="InterPro" id="IPR012334">
    <property type="entry name" value="Pectin_lyas_fold"/>
</dbReference>
<accession>A0A495J1M8</accession>
<dbReference type="OrthoDB" id="253409at2"/>
<proteinExistence type="predicted"/>
<dbReference type="EMBL" id="RBKU01000001">
    <property type="protein sequence ID" value="RKR82238.1"/>
    <property type="molecule type" value="Genomic_DNA"/>
</dbReference>
<dbReference type="RefSeq" id="WP_121197860.1">
    <property type="nucleotide sequence ID" value="NZ_RBKU01000001.1"/>
</dbReference>
<gene>
    <name evidence="1" type="ORF">BDD43_2414</name>
</gene>